<dbReference type="CDD" id="cd00397">
    <property type="entry name" value="DNA_BRE_C"/>
    <property type="match status" value="1"/>
</dbReference>
<keyword evidence="2" id="KW-0238">DNA-binding</keyword>
<gene>
    <name evidence="5" type="ORF">TresaDRAFT_0053</name>
</gene>
<dbReference type="InterPro" id="IPR011010">
    <property type="entry name" value="DNA_brk_join_enz"/>
</dbReference>
<evidence type="ECO:0000313" key="6">
    <source>
        <dbReference type="Proteomes" id="UP000003571"/>
    </source>
</evidence>
<dbReference type="EMBL" id="AGRW01000054">
    <property type="protein sequence ID" value="EIC00580.1"/>
    <property type="molecule type" value="Genomic_DNA"/>
</dbReference>
<dbReference type="eggNOG" id="COG0582">
    <property type="taxonomic scope" value="Bacteria"/>
</dbReference>
<name>H7ENU7_9SPIR</name>
<dbReference type="InterPro" id="IPR002104">
    <property type="entry name" value="Integrase_catalytic"/>
</dbReference>
<dbReference type="PANTHER" id="PTHR30349">
    <property type="entry name" value="PHAGE INTEGRASE-RELATED"/>
    <property type="match status" value="1"/>
</dbReference>
<evidence type="ECO:0000256" key="2">
    <source>
        <dbReference type="ARBA" id="ARBA00023125"/>
    </source>
</evidence>
<dbReference type="Pfam" id="PF00589">
    <property type="entry name" value="Phage_integrase"/>
    <property type="match status" value="1"/>
</dbReference>
<evidence type="ECO:0000313" key="5">
    <source>
        <dbReference type="EMBL" id="EIC00580.1"/>
    </source>
</evidence>
<dbReference type="GO" id="GO:0006310">
    <property type="term" value="P:DNA recombination"/>
    <property type="evidence" value="ECO:0007669"/>
    <property type="project" value="UniProtKB-KW"/>
</dbReference>
<organism evidence="5 6">
    <name type="scientific">Treponema saccharophilum DSM 2985</name>
    <dbReference type="NCBI Taxonomy" id="907348"/>
    <lineage>
        <taxon>Bacteria</taxon>
        <taxon>Pseudomonadati</taxon>
        <taxon>Spirochaetota</taxon>
        <taxon>Spirochaetia</taxon>
        <taxon>Spirochaetales</taxon>
        <taxon>Treponemataceae</taxon>
        <taxon>Treponema</taxon>
    </lineage>
</organism>
<evidence type="ECO:0000256" key="1">
    <source>
        <dbReference type="ARBA" id="ARBA00008857"/>
    </source>
</evidence>
<dbReference type="Gene3D" id="1.10.443.10">
    <property type="entry name" value="Intergrase catalytic core"/>
    <property type="match status" value="1"/>
</dbReference>
<sequence length="436" mass="49063">MARPKNPRPYRIIQKAGKKNLYIQFRNEITGKFDISKSAGTTDRAIAERKAIEMLTRKNSEETTAPKTLAILEAIRSADDLTAKDCAAICDELKRRGLLACYTPKESRAAVCAYDFLVNAWSDKAGAFLMDRRGGGVYETTRRQNLAYVKKYWREWLGEKMLGEITRADWTEFLSKISGLDKATGTKQAIRLAAAEVFRWAFKEGITESDFSAKTLRIPKDDKPREILRPETVQALFTSEWETPAHKLGNLIACVTGMRIGEILALRGCDIGNGVLYVRHSYNRTNGLKTTKTGKTRVVSFPFPALAQAMIEHCKENPFYTGAESFVFWSIHRNGSPESPANFLLSLRTQLERIGFGKDAAARYTFHAWRHYFTTYMNGRVDVSVLSRNNGHSVAMINDRYGNHQRVDDMARLAEAQAELFGGFVEGGRASLPSSR</sequence>
<feature type="domain" description="Tyr recombinase" evidence="4">
    <location>
        <begin position="223"/>
        <end position="415"/>
    </location>
</feature>
<dbReference type="SUPFAM" id="SSF56349">
    <property type="entry name" value="DNA breaking-rejoining enzymes"/>
    <property type="match status" value="1"/>
</dbReference>
<dbReference type="Gene3D" id="1.10.150.130">
    <property type="match status" value="1"/>
</dbReference>
<dbReference type="PROSITE" id="PS51898">
    <property type="entry name" value="TYR_RECOMBINASE"/>
    <property type="match status" value="1"/>
</dbReference>
<dbReference type="Proteomes" id="UP000003571">
    <property type="component" value="Unassembled WGS sequence"/>
</dbReference>
<keyword evidence="3" id="KW-0233">DNA recombination</keyword>
<dbReference type="GO" id="GO:0003677">
    <property type="term" value="F:DNA binding"/>
    <property type="evidence" value="ECO:0007669"/>
    <property type="project" value="UniProtKB-KW"/>
</dbReference>
<evidence type="ECO:0000259" key="4">
    <source>
        <dbReference type="PROSITE" id="PS51898"/>
    </source>
</evidence>
<dbReference type="AlphaFoldDB" id="H7ENU7"/>
<dbReference type="InterPro" id="IPR010998">
    <property type="entry name" value="Integrase_recombinase_N"/>
</dbReference>
<keyword evidence="6" id="KW-1185">Reference proteome</keyword>
<accession>H7ENU7</accession>
<protein>
    <submittedName>
        <fullName evidence="5">Integrase family protein</fullName>
    </submittedName>
</protein>
<dbReference type="PATRIC" id="fig|907348.3.peg.2632"/>
<dbReference type="InterPro" id="IPR013762">
    <property type="entry name" value="Integrase-like_cat_sf"/>
</dbReference>
<proteinExistence type="inferred from homology"/>
<dbReference type="OrthoDB" id="354470at2"/>
<reference evidence="5 6" key="1">
    <citation type="submission" date="2011-09" db="EMBL/GenBank/DDBJ databases">
        <title>The draft genome of Treponema saccharophilum DSM 2985.</title>
        <authorList>
            <consortium name="US DOE Joint Genome Institute (JGI-PGF)"/>
            <person name="Lucas S."/>
            <person name="Copeland A."/>
            <person name="Lapidus A."/>
            <person name="Glavina del Rio T."/>
            <person name="Dalin E."/>
            <person name="Tice H."/>
            <person name="Bruce D."/>
            <person name="Goodwin L."/>
            <person name="Pitluck S."/>
            <person name="Peters L."/>
            <person name="Kyrpides N."/>
            <person name="Mavromatis K."/>
            <person name="Ivanova N."/>
            <person name="Markowitz V."/>
            <person name="Cheng J.-F."/>
            <person name="Hugenholtz P."/>
            <person name="Woyke T."/>
            <person name="Wu D."/>
            <person name="Gronow S."/>
            <person name="Wellnitz S."/>
            <person name="Brambilla E."/>
            <person name="Klenk H.-P."/>
            <person name="Eisen J.A."/>
        </authorList>
    </citation>
    <scope>NUCLEOTIDE SEQUENCE [LARGE SCALE GENOMIC DNA]</scope>
    <source>
        <strain evidence="5 6">DSM 2985</strain>
    </source>
</reference>
<dbReference type="InterPro" id="IPR050090">
    <property type="entry name" value="Tyrosine_recombinase_XerCD"/>
</dbReference>
<evidence type="ECO:0000256" key="3">
    <source>
        <dbReference type="ARBA" id="ARBA00023172"/>
    </source>
</evidence>
<dbReference type="RefSeq" id="WP_002706235.1">
    <property type="nucleotide sequence ID" value="NZ_AGRW01000054.1"/>
</dbReference>
<dbReference type="PANTHER" id="PTHR30349:SF41">
    <property type="entry name" value="INTEGRASE_RECOMBINASE PROTEIN MJ0367-RELATED"/>
    <property type="match status" value="1"/>
</dbReference>
<comment type="similarity">
    <text evidence="1">Belongs to the 'phage' integrase family.</text>
</comment>
<comment type="caution">
    <text evidence="5">The sequence shown here is derived from an EMBL/GenBank/DDBJ whole genome shotgun (WGS) entry which is preliminary data.</text>
</comment>
<dbReference type="GO" id="GO:0015074">
    <property type="term" value="P:DNA integration"/>
    <property type="evidence" value="ECO:0007669"/>
    <property type="project" value="InterPro"/>
</dbReference>
<dbReference type="STRING" id="907348.TresaDRAFT_0053"/>